<protein>
    <submittedName>
        <fullName evidence="2">PorT family protein</fullName>
    </submittedName>
</protein>
<dbReference type="RefSeq" id="WP_250431016.1">
    <property type="nucleotide sequence ID" value="NZ_JALPRR010000003.1"/>
</dbReference>
<proteinExistence type="predicted"/>
<comment type="caution">
    <text evidence="2">The sequence shown here is derived from an EMBL/GenBank/DDBJ whole genome shotgun (WGS) entry which is preliminary data.</text>
</comment>
<evidence type="ECO:0000313" key="2">
    <source>
        <dbReference type="EMBL" id="MFD2247837.1"/>
    </source>
</evidence>
<sequence>MKLTFTFLLSLTCALAFAQKNYVQGHYITHQGDTVQVHINDQNWDRNPQFIEVKREAHSSDVQKLKVTDIKGFSLSSGDKYESYIVDVDRSPNKLHQLESITQPVVERDTVFLRALVLGKANLYSLKDERAKEHYYLKTGEEEPVELIYRVSMVEDGNRTGYTQLPIYRGMLIAKLTGCPEVSGKIARVEFKANALQRVVQEYNACVIGTDGNYATAEEKVKLNLLAIGGVSYTSLKFSGSGFNSLLGEDFTGGNYNLGFSLLATLPRARGKWALRNDLTYHTLKTEGLYEEGSNVGQENYTKVETTFDMGYVGLSTSVRYKLLEAGIKPYIHVGMANNFMVKNSSNQKSFRRYYGIERTKEESPLNDFRKYEQALFVGAGMQIKKVVAEIKYESGNAFSIYKSLASSRNTLTFQLGYVLR</sequence>
<dbReference type="EMBL" id="JBHUIM010000002">
    <property type="protein sequence ID" value="MFD2247837.1"/>
    <property type="molecule type" value="Genomic_DNA"/>
</dbReference>
<name>A0ABW5D1S5_9BACT</name>
<gene>
    <name evidence="2" type="ORF">ACFSKP_16340</name>
</gene>
<feature type="signal peptide" evidence="1">
    <location>
        <begin position="1"/>
        <end position="18"/>
    </location>
</feature>
<accession>A0ABW5D1S5</accession>
<dbReference type="Proteomes" id="UP001597374">
    <property type="component" value="Unassembled WGS sequence"/>
</dbReference>
<evidence type="ECO:0000313" key="3">
    <source>
        <dbReference type="Proteomes" id="UP001597374"/>
    </source>
</evidence>
<feature type="chain" id="PRO_5045340140" evidence="1">
    <location>
        <begin position="19"/>
        <end position="421"/>
    </location>
</feature>
<keyword evidence="3" id="KW-1185">Reference proteome</keyword>
<evidence type="ECO:0000256" key="1">
    <source>
        <dbReference type="SAM" id="SignalP"/>
    </source>
</evidence>
<reference evidence="3" key="1">
    <citation type="journal article" date="2019" name="Int. J. Syst. Evol. Microbiol.">
        <title>The Global Catalogue of Microorganisms (GCM) 10K type strain sequencing project: providing services to taxonomists for standard genome sequencing and annotation.</title>
        <authorList>
            <consortium name="The Broad Institute Genomics Platform"/>
            <consortium name="The Broad Institute Genome Sequencing Center for Infectious Disease"/>
            <person name="Wu L."/>
            <person name="Ma J."/>
        </authorList>
    </citation>
    <scope>NUCLEOTIDE SEQUENCE [LARGE SCALE GENOMIC DNA]</scope>
    <source>
        <strain evidence="3">CGMCC 4.1782</strain>
    </source>
</reference>
<organism evidence="2 3">
    <name type="scientific">Pontibacter ruber</name>
    <dbReference type="NCBI Taxonomy" id="1343895"/>
    <lineage>
        <taxon>Bacteria</taxon>
        <taxon>Pseudomonadati</taxon>
        <taxon>Bacteroidota</taxon>
        <taxon>Cytophagia</taxon>
        <taxon>Cytophagales</taxon>
        <taxon>Hymenobacteraceae</taxon>
        <taxon>Pontibacter</taxon>
    </lineage>
</organism>
<keyword evidence="1" id="KW-0732">Signal</keyword>